<dbReference type="AlphaFoldDB" id="M7SYY0"/>
<dbReference type="SUPFAM" id="SSF48179">
    <property type="entry name" value="6-phosphogluconate dehydrogenase C-terminal domain-like"/>
    <property type="match status" value="1"/>
</dbReference>
<dbReference type="InterPro" id="IPR008927">
    <property type="entry name" value="6-PGluconate_DH-like_C_sf"/>
</dbReference>
<dbReference type="SMART" id="SM00135">
    <property type="entry name" value="LY"/>
    <property type="match status" value="4"/>
</dbReference>
<dbReference type="InterPro" id="IPR013328">
    <property type="entry name" value="6PGD_dom2"/>
</dbReference>
<dbReference type="Pfam" id="PF00725">
    <property type="entry name" value="3HCDH"/>
    <property type="match status" value="1"/>
</dbReference>
<dbReference type="GO" id="GO:0016616">
    <property type="term" value="F:oxidoreductase activity, acting on the CH-OH group of donors, NAD or NADP as acceptor"/>
    <property type="evidence" value="ECO:0007669"/>
    <property type="project" value="InterPro"/>
</dbReference>
<dbReference type="Gene3D" id="3.40.50.720">
    <property type="entry name" value="NAD(P)-binding Rossmann-like Domain"/>
    <property type="match status" value="1"/>
</dbReference>
<reference evidence="5" key="1">
    <citation type="journal article" date="2013" name="Genome Announc.">
        <title>Draft genome sequence of the grapevine dieback fungus Eutypa lata UCR-EL1.</title>
        <authorList>
            <person name="Blanco-Ulate B."/>
            <person name="Rolshausen P.E."/>
            <person name="Cantu D."/>
        </authorList>
    </citation>
    <scope>NUCLEOTIDE SEQUENCE [LARGE SCALE GENOMIC DNA]</scope>
    <source>
        <strain evidence="5">UCR-EL1</strain>
    </source>
</reference>
<proteinExistence type="predicted"/>
<dbReference type="HOGENOM" id="CLU_031652_0_0_1"/>
<dbReference type="EMBL" id="KB705572">
    <property type="protein sequence ID" value="EMR71834.1"/>
    <property type="molecule type" value="Genomic_DNA"/>
</dbReference>
<dbReference type="SUPFAM" id="SSF51735">
    <property type="entry name" value="NAD(P)-binding Rossmann-fold domains"/>
    <property type="match status" value="1"/>
</dbReference>
<dbReference type="Proteomes" id="UP000012174">
    <property type="component" value="Unassembled WGS sequence"/>
</dbReference>
<dbReference type="Pfam" id="PF02737">
    <property type="entry name" value="3HCDH_N"/>
    <property type="match status" value="1"/>
</dbReference>
<dbReference type="SUPFAM" id="SSF63829">
    <property type="entry name" value="Calcium-dependent phosphotriesterase"/>
    <property type="match status" value="1"/>
</dbReference>
<dbReference type="InterPro" id="IPR006108">
    <property type="entry name" value="3HC_DH_C"/>
</dbReference>
<protein>
    <submittedName>
        <fullName evidence="4">Putative 3-hydroxyacyl-nad binding protein</fullName>
    </submittedName>
</protein>
<dbReference type="KEGG" id="ela:UCREL1_1124"/>
<dbReference type="GO" id="GO:0070403">
    <property type="term" value="F:NAD+ binding"/>
    <property type="evidence" value="ECO:0007669"/>
    <property type="project" value="InterPro"/>
</dbReference>
<dbReference type="InterPro" id="IPR006176">
    <property type="entry name" value="3-OHacyl-CoA_DH_NAD-bd"/>
</dbReference>
<organism evidence="4 5">
    <name type="scientific">Eutypa lata (strain UCR-EL1)</name>
    <name type="common">Grapevine dieback disease fungus</name>
    <name type="synonym">Eutypa armeniacae</name>
    <dbReference type="NCBI Taxonomy" id="1287681"/>
    <lineage>
        <taxon>Eukaryota</taxon>
        <taxon>Fungi</taxon>
        <taxon>Dikarya</taxon>
        <taxon>Ascomycota</taxon>
        <taxon>Pezizomycotina</taxon>
        <taxon>Sordariomycetes</taxon>
        <taxon>Xylariomycetidae</taxon>
        <taxon>Xylariales</taxon>
        <taxon>Diatrypaceae</taxon>
        <taxon>Eutypa</taxon>
    </lineage>
</organism>
<dbReference type="Gene3D" id="2.120.10.30">
    <property type="entry name" value="TolB, C-terminal domain"/>
    <property type="match status" value="2"/>
</dbReference>
<dbReference type="PANTHER" id="PTHR48075:SF3">
    <property type="entry name" value="3-HYDROXYACYL-COA DEHYDROGENASE"/>
    <property type="match status" value="1"/>
</dbReference>
<dbReference type="STRING" id="1287681.M7SYY0"/>
<dbReference type="InterPro" id="IPR000033">
    <property type="entry name" value="LDLR_classB_rpt"/>
</dbReference>
<sequence>MAVFTIPNTAGRPVTILGGGVLGRRIACVWASGGFDVNIYDPSSEQRTSALHYVEANISQYPASAPRTGTVQGFADLRTAIKSAWLVIECVPERLPLKHDTFAALEESTAPDAILCTNSSSYKSREIAAHLAEATKRRVLNMHYLMPPKVRIVELMTCGETAPEIFPFLMEQLQALRMSPIVAKVESTGFVINRLWAAVKREVLTMLYEGVSDPEEIDSVWVEMFSENKSGPCAMMDSVGLDTVSFIEQHYIEERKLSGEATVGFLKKYLDEGKLGAKSGKGGLLPPGASIKMAGEEQGNHDNLHAPLLYFLDLGISVKNPKEAFRSGRVLVGAPDGRPLKTLIDHERAPDGIDVSIPAGKLFWTSMGIPSENDGAVFSSNLDGSDIQVVVPRGEVHTPKQLCIDHANSKLYFSDREGLRVMRCGFDGSDLEVIVQTGDWKKTEEKSDQTSWCVGIAVSQKTGKFFWTQKGPSKGGKGRIFRADVNFLPGETYDNRTDIECLFQNLSEPIDLEIDEEGGLLYWTDRGELPLGNSVNRVSLDKVQAVSDSTTTSFPGKDYEMIIRNLHEAIGLKLDGKNRHIYVTDLGGSVYRFNMDGSDRKRFYEGEGAFAGITIAHV</sequence>
<dbReference type="OMA" id="PGCMIVE"/>
<evidence type="ECO:0000259" key="3">
    <source>
        <dbReference type="Pfam" id="PF02737"/>
    </source>
</evidence>
<dbReference type="eggNOG" id="KOG2304">
    <property type="taxonomic scope" value="Eukaryota"/>
</dbReference>
<accession>M7SYY0</accession>
<evidence type="ECO:0000313" key="5">
    <source>
        <dbReference type="Proteomes" id="UP000012174"/>
    </source>
</evidence>
<dbReference type="OrthoDB" id="5958943at2759"/>
<feature type="domain" description="3-hydroxyacyl-CoA dehydrogenase NAD binding" evidence="3">
    <location>
        <begin position="14"/>
        <end position="184"/>
    </location>
</feature>
<dbReference type="InterPro" id="IPR036291">
    <property type="entry name" value="NAD(P)-bd_dom_sf"/>
</dbReference>
<gene>
    <name evidence="4" type="ORF">UCREL1_1124</name>
</gene>
<feature type="domain" description="3-hydroxyacyl-CoA dehydrogenase C-terminal" evidence="2">
    <location>
        <begin position="189"/>
        <end position="283"/>
    </location>
</feature>
<keyword evidence="1" id="KW-0560">Oxidoreductase</keyword>
<keyword evidence="5" id="KW-1185">Reference proteome</keyword>
<dbReference type="Gene3D" id="1.10.1040.10">
    <property type="entry name" value="N-(1-d-carboxylethyl)-l-norvaline Dehydrogenase, domain 2"/>
    <property type="match status" value="1"/>
</dbReference>
<evidence type="ECO:0000259" key="2">
    <source>
        <dbReference type="Pfam" id="PF00725"/>
    </source>
</evidence>
<dbReference type="InterPro" id="IPR011042">
    <property type="entry name" value="6-blade_b-propeller_TolB-like"/>
</dbReference>
<evidence type="ECO:0000256" key="1">
    <source>
        <dbReference type="ARBA" id="ARBA00023002"/>
    </source>
</evidence>
<dbReference type="GO" id="GO:0006631">
    <property type="term" value="P:fatty acid metabolic process"/>
    <property type="evidence" value="ECO:0007669"/>
    <property type="project" value="InterPro"/>
</dbReference>
<name>M7SYY0_EUTLA</name>
<evidence type="ECO:0000313" key="4">
    <source>
        <dbReference type="EMBL" id="EMR71834.1"/>
    </source>
</evidence>
<dbReference type="PANTHER" id="PTHR48075">
    <property type="entry name" value="3-HYDROXYACYL-COA DEHYDROGENASE FAMILY PROTEIN"/>
    <property type="match status" value="1"/>
</dbReference>